<dbReference type="EMBL" id="AHHD01000075">
    <property type="protein sequence ID" value="EKG20852.1"/>
    <property type="molecule type" value="Genomic_DNA"/>
</dbReference>
<keyword evidence="3 6" id="KW-0812">Transmembrane</keyword>
<dbReference type="AlphaFoldDB" id="K2S7G7"/>
<feature type="transmembrane region" description="Helical" evidence="6">
    <location>
        <begin position="134"/>
        <end position="156"/>
    </location>
</feature>
<proteinExistence type="inferred from homology"/>
<feature type="transmembrane region" description="Helical" evidence="6">
    <location>
        <begin position="168"/>
        <end position="193"/>
    </location>
</feature>
<protein>
    <submittedName>
        <fullName evidence="8">General substrate transporter</fullName>
    </submittedName>
</protein>
<dbReference type="Pfam" id="PF00083">
    <property type="entry name" value="Sugar_tr"/>
    <property type="match status" value="1"/>
</dbReference>
<keyword evidence="4 6" id="KW-1133">Transmembrane helix</keyword>
<evidence type="ECO:0000256" key="6">
    <source>
        <dbReference type="SAM" id="Phobius"/>
    </source>
</evidence>
<comment type="caution">
    <text evidence="8">The sequence shown here is derived from an EMBL/GenBank/DDBJ whole genome shotgun (WGS) entry which is preliminary data.</text>
</comment>
<feature type="transmembrane region" description="Helical" evidence="6">
    <location>
        <begin position="78"/>
        <end position="95"/>
    </location>
</feature>
<comment type="similarity">
    <text evidence="2">Belongs to the major facilitator superfamily. Sugar transporter (TC 2.A.1.1) family.</text>
</comment>
<accession>K2S7G7</accession>
<dbReference type="PANTHER" id="PTHR48022">
    <property type="entry name" value="PLASTIDIC GLUCOSE TRANSPORTER 4"/>
    <property type="match status" value="1"/>
</dbReference>
<dbReference type="VEuPathDB" id="FungiDB:MPH_01835"/>
<evidence type="ECO:0000259" key="7">
    <source>
        <dbReference type="PROSITE" id="PS50850"/>
    </source>
</evidence>
<feature type="transmembrane region" description="Helical" evidence="6">
    <location>
        <begin position="39"/>
        <end position="58"/>
    </location>
</feature>
<feature type="domain" description="Major facilitator superfamily (MFS) profile" evidence="7">
    <location>
        <begin position="1"/>
        <end position="227"/>
    </location>
</feature>
<dbReference type="HOGENOM" id="CLU_930888_0_0_1"/>
<dbReference type="InterPro" id="IPR020846">
    <property type="entry name" value="MFS_dom"/>
</dbReference>
<dbReference type="Gene3D" id="1.20.1250.20">
    <property type="entry name" value="MFS general substrate transporter like domains"/>
    <property type="match status" value="1"/>
</dbReference>
<dbReference type="PROSITE" id="PS50850">
    <property type="entry name" value="MFS"/>
    <property type="match status" value="1"/>
</dbReference>
<dbReference type="OrthoDB" id="6133115at2759"/>
<dbReference type="PANTHER" id="PTHR48022:SF10">
    <property type="entry name" value="MAJOR FACILITATOR SUPERFAMILY (MFS) PROFILE DOMAIN-CONTAINING PROTEIN"/>
    <property type="match status" value="1"/>
</dbReference>
<dbReference type="GO" id="GO:0016020">
    <property type="term" value="C:membrane"/>
    <property type="evidence" value="ECO:0007669"/>
    <property type="project" value="UniProtKB-SubCell"/>
</dbReference>
<dbReference type="InterPro" id="IPR036259">
    <property type="entry name" value="MFS_trans_sf"/>
</dbReference>
<evidence type="ECO:0000256" key="4">
    <source>
        <dbReference type="ARBA" id="ARBA00022989"/>
    </source>
</evidence>
<reference evidence="8 9" key="1">
    <citation type="journal article" date="2012" name="BMC Genomics">
        <title>Tools to kill: Genome of one of the most destructive plant pathogenic fungi Macrophomina phaseolina.</title>
        <authorList>
            <person name="Islam M.S."/>
            <person name="Haque M.S."/>
            <person name="Islam M.M."/>
            <person name="Emdad E.M."/>
            <person name="Halim A."/>
            <person name="Hossen Q.M.M."/>
            <person name="Hossain M.Z."/>
            <person name="Ahmed B."/>
            <person name="Rahim S."/>
            <person name="Rahman M.S."/>
            <person name="Alam M.M."/>
            <person name="Hou S."/>
            <person name="Wan X."/>
            <person name="Saito J.A."/>
            <person name="Alam M."/>
        </authorList>
    </citation>
    <scope>NUCLEOTIDE SEQUENCE [LARGE SCALE GENOMIC DNA]</scope>
    <source>
        <strain evidence="8 9">MS6</strain>
    </source>
</reference>
<evidence type="ECO:0000256" key="1">
    <source>
        <dbReference type="ARBA" id="ARBA00004141"/>
    </source>
</evidence>
<evidence type="ECO:0000313" key="9">
    <source>
        <dbReference type="Proteomes" id="UP000007129"/>
    </source>
</evidence>
<dbReference type="SUPFAM" id="SSF103473">
    <property type="entry name" value="MFS general substrate transporter"/>
    <property type="match status" value="1"/>
</dbReference>
<dbReference type="GO" id="GO:0005351">
    <property type="term" value="F:carbohydrate:proton symporter activity"/>
    <property type="evidence" value="ECO:0007669"/>
    <property type="project" value="TreeGrafter"/>
</dbReference>
<evidence type="ECO:0000256" key="5">
    <source>
        <dbReference type="ARBA" id="ARBA00023136"/>
    </source>
</evidence>
<sequence length="299" mass="33299">MADAEIVEIEQAIHTEEMLATGTAISDLWRNPVDRRRTILAVCAISTQAASGAMYMIAYGTYFFEMAHIGDAFRNSCILNGVGVAAIVINTFVISRIGRRRVFLMLGMFLCGATQLIVAAVYDAQPGTVQTGRVIVGLSVVYIMGYNGMVATYAWLSGGEIPSQRLRSYTFGFAASLGFLGAWLATFTAPYFINPESLNWGPKYGYIWAPSCFLTVAWVYFFLPEVKNRTLEEIDEMVTIPLRISRPLLLNKRYSLRCESQLASSESMSAQGRCTRNAMAARPRWKRSRICTQARKLLL</sequence>
<dbReference type="InterPro" id="IPR005828">
    <property type="entry name" value="MFS_sugar_transport-like"/>
</dbReference>
<dbReference type="eggNOG" id="KOG0254">
    <property type="taxonomic scope" value="Eukaryota"/>
</dbReference>
<organism evidence="8 9">
    <name type="scientific">Macrophomina phaseolina (strain MS6)</name>
    <name type="common">Charcoal rot fungus</name>
    <dbReference type="NCBI Taxonomy" id="1126212"/>
    <lineage>
        <taxon>Eukaryota</taxon>
        <taxon>Fungi</taxon>
        <taxon>Dikarya</taxon>
        <taxon>Ascomycota</taxon>
        <taxon>Pezizomycotina</taxon>
        <taxon>Dothideomycetes</taxon>
        <taxon>Dothideomycetes incertae sedis</taxon>
        <taxon>Botryosphaeriales</taxon>
        <taxon>Botryosphaeriaceae</taxon>
        <taxon>Macrophomina</taxon>
    </lineage>
</organism>
<dbReference type="InParanoid" id="K2S7G7"/>
<evidence type="ECO:0000256" key="2">
    <source>
        <dbReference type="ARBA" id="ARBA00010992"/>
    </source>
</evidence>
<dbReference type="InterPro" id="IPR050360">
    <property type="entry name" value="MFS_Sugar_Transporters"/>
</dbReference>
<comment type="subcellular location">
    <subcellularLocation>
        <location evidence="1">Membrane</location>
        <topology evidence="1">Multi-pass membrane protein</topology>
    </subcellularLocation>
</comment>
<feature type="transmembrane region" description="Helical" evidence="6">
    <location>
        <begin position="102"/>
        <end position="122"/>
    </location>
</feature>
<name>K2S7G7_MACPH</name>
<gene>
    <name evidence="8" type="ORF">MPH_01835</name>
</gene>
<evidence type="ECO:0000256" key="3">
    <source>
        <dbReference type="ARBA" id="ARBA00022692"/>
    </source>
</evidence>
<keyword evidence="5 6" id="KW-0472">Membrane</keyword>
<feature type="transmembrane region" description="Helical" evidence="6">
    <location>
        <begin position="205"/>
        <end position="223"/>
    </location>
</feature>
<dbReference type="Proteomes" id="UP000007129">
    <property type="component" value="Unassembled WGS sequence"/>
</dbReference>
<evidence type="ECO:0000313" key="8">
    <source>
        <dbReference type="EMBL" id="EKG20852.1"/>
    </source>
</evidence>